<sequence length="53" mass="6288">MAATNGERFPPLIQRNLCLHFLFILLLIFFFFLSLFFNIIGRTKNNIIKYPPI</sequence>
<evidence type="ECO:0000313" key="2">
    <source>
        <dbReference type="Proteomes" id="UP000887563"/>
    </source>
</evidence>
<evidence type="ECO:0000313" key="3">
    <source>
        <dbReference type="WBParaSite" id="Minc3s01322g22767"/>
    </source>
</evidence>
<keyword evidence="2" id="KW-1185">Reference proteome</keyword>
<proteinExistence type="predicted"/>
<keyword evidence="1" id="KW-0472">Membrane</keyword>
<reference evidence="3" key="1">
    <citation type="submission" date="2022-11" db="UniProtKB">
        <authorList>
            <consortium name="WormBaseParasite"/>
        </authorList>
    </citation>
    <scope>IDENTIFICATION</scope>
</reference>
<dbReference type="WBParaSite" id="Minc3s01322g22767">
    <property type="protein sequence ID" value="Minc3s01322g22767"/>
    <property type="gene ID" value="Minc3s01322g22767"/>
</dbReference>
<feature type="transmembrane region" description="Helical" evidence="1">
    <location>
        <begin position="20"/>
        <end position="40"/>
    </location>
</feature>
<protein>
    <submittedName>
        <fullName evidence="3">Candidate secreted effector</fullName>
    </submittedName>
</protein>
<name>A0A914M8U2_MELIC</name>
<accession>A0A914M8U2</accession>
<dbReference type="AlphaFoldDB" id="A0A914M8U2"/>
<dbReference type="Proteomes" id="UP000887563">
    <property type="component" value="Unplaced"/>
</dbReference>
<keyword evidence="1" id="KW-1133">Transmembrane helix</keyword>
<organism evidence="2 3">
    <name type="scientific">Meloidogyne incognita</name>
    <name type="common">Southern root-knot nematode worm</name>
    <name type="synonym">Oxyuris incognita</name>
    <dbReference type="NCBI Taxonomy" id="6306"/>
    <lineage>
        <taxon>Eukaryota</taxon>
        <taxon>Metazoa</taxon>
        <taxon>Ecdysozoa</taxon>
        <taxon>Nematoda</taxon>
        <taxon>Chromadorea</taxon>
        <taxon>Rhabditida</taxon>
        <taxon>Tylenchina</taxon>
        <taxon>Tylenchomorpha</taxon>
        <taxon>Tylenchoidea</taxon>
        <taxon>Meloidogynidae</taxon>
        <taxon>Meloidogyninae</taxon>
        <taxon>Meloidogyne</taxon>
        <taxon>Meloidogyne incognita group</taxon>
    </lineage>
</organism>
<evidence type="ECO:0000256" key="1">
    <source>
        <dbReference type="SAM" id="Phobius"/>
    </source>
</evidence>
<keyword evidence="1" id="KW-0812">Transmembrane</keyword>